<sequence>MLASAKIECEGIPLQNLWLLMLYASDFRYQAYQLSGVEELDEHLADLVGDVLCNQVLRRLRRRLSYGYRHNKAELNRIRGRIDLLETNTKLLLLKGKVACRFEELSINIPRNQYIASALNKCLMLAKNQALKYTARKLLNEFSILGVQAMQHCVYHPADDQFSRHEAEDKKLIATAELMHQLALINESVGGKWLPAPYKQTYWVRRLFEKAVGGFYSVHLDKNWSVKQGKKLNWQIEQMTSNVASLLPGMEVDIFLENKDLSRRLIIDTKFTAITKENRFGSETLKSPYIYQIFAYLRSQEHCSDLLSLSSEGMLLHPSMGETFRETVVIQGHKLHFNTVDLSQPAKVIRSELLSLIQGQ</sequence>
<dbReference type="Proteomes" id="UP001231109">
    <property type="component" value="Unassembled WGS sequence"/>
</dbReference>
<gene>
    <name evidence="1" type="primary">mcrC</name>
    <name evidence="1" type="ORF">ORJ04_20310</name>
</gene>
<comment type="caution">
    <text evidence="1">The sequence shown here is derived from an EMBL/GenBank/DDBJ whole genome shotgun (WGS) entry which is preliminary data.</text>
</comment>
<dbReference type="PANTHER" id="PTHR38733">
    <property type="entry name" value="PROTEIN MCRC"/>
    <property type="match status" value="1"/>
</dbReference>
<protein>
    <submittedName>
        <fullName evidence="1">5-methylcytosine-specific restriction endonuclease system specificity protein McrC</fullName>
        <ecNumber evidence="1">3.1.21.-</ecNumber>
    </submittedName>
</protein>
<dbReference type="RefSeq" id="WP_305977438.1">
    <property type="nucleotide sequence ID" value="NZ_JAPJDZ010000126.1"/>
</dbReference>
<dbReference type="PIRSF" id="PIRSF003109">
    <property type="entry name" value="McrC"/>
    <property type="match status" value="1"/>
</dbReference>
<keyword evidence="2" id="KW-1185">Reference proteome</keyword>
<accession>A0ABT9I4I1</accession>
<dbReference type="GO" id="GO:0016787">
    <property type="term" value="F:hydrolase activity"/>
    <property type="evidence" value="ECO:0007669"/>
    <property type="project" value="UniProtKB-KW"/>
</dbReference>
<dbReference type="EC" id="3.1.21.-" evidence="1"/>
<dbReference type="InterPro" id="IPR019292">
    <property type="entry name" value="McrC"/>
</dbReference>
<proteinExistence type="predicted"/>
<organism evidence="1 2">
    <name type="scientific">Rheinheimera baltica</name>
    <dbReference type="NCBI Taxonomy" id="67576"/>
    <lineage>
        <taxon>Bacteria</taxon>
        <taxon>Pseudomonadati</taxon>
        <taxon>Pseudomonadota</taxon>
        <taxon>Gammaproteobacteria</taxon>
        <taxon>Chromatiales</taxon>
        <taxon>Chromatiaceae</taxon>
        <taxon>Rheinheimera</taxon>
    </lineage>
</organism>
<dbReference type="GO" id="GO:0004519">
    <property type="term" value="F:endonuclease activity"/>
    <property type="evidence" value="ECO:0007669"/>
    <property type="project" value="UniProtKB-KW"/>
</dbReference>
<dbReference type="Pfam" id="PF10117">
    <property type="entry name" value="McrBC"/>
    <property type="match status" value="1"/>
</dbReference>
<evidence type="ECO:0000313" key="2">
    <source>
        <dbReference type="Proteomes" id="UP001231109"/>
    </source>
</evidence>
<name>A0ABT9I4I1_9GAMM</name>
<reference evidence="1 2" key="1">
    <citation type="submission" date="2022-11" db="EMBL/GenBank/DDBJ databases">
        <title>Viruses from the air-sea interface of a natural surface slick.</title>
        <authorList>
            <person name="Rahlff J."/>
            <person name="Holmfeldt K."/>
        </authorList>
    </citation>
    <scope>NUCLEOTIDE SEQUENCE [LARGE SCALE GENOMIC DNA]</scope>
    <source>
        <strain evidence="1 2">SMS4</strain>
    </source>
</reference>
<keyword evidence="1" id="KW-0255">Endonuclease</keyword>
<dbReference type="NCBIfam" id="NF007277">
    <property type="entry name" value="PRK09736.1"/>
    <property type="match status" value="1"/>
</dbReference>
<evidence type="ECO:0000313" key="1">
    <source>
        <dbReference type="EMBL" id="MDP5138295.1"/>
    </source>
</evidence>
<dbReference type="InterPro" id="IPR014407">
    <property type="entry name" value="McrC_bac"/>
</dbReference>
<dbReference type="PANTHER" id="PTHR38733:SF1">
    <property type="entry name" value="TYPE IV METHYL-DIRECTED RESTRICTION ENZYME ECOKMCRBC"/>
    <property type="match status" value="1"/>
</dbReference>
<dbReference type="EMBL" id="JAPJDZ010000126">
    <property type="protein sequence ID" value="MDP5138295.1"/>
    <property type="molecule type" value="Genomic_DNA"/>
</dbReference>
<keyword evidence="1" id="KW-0378">Hydrolase</keyword>
<keyword evidence="1" id="KW-0540">Nuclease</keyword>